<dbReference type="Gene3D" id="3.40.50.300">
    <property type="entry name" value="P-loop containing nucleotide triphosphate hydrolases"/>
    <property type="match status" value="1"/>
</dbReference>
<evidence type="ECO:0000313" key="17">
    <source>
        <dbReference type="EMBL" id="CYW44105.1"/>
    </source>
</evidence>
<dbReference type="GO" id="GO:0015421">
    <property type="term" value="F:ABC-type oligopeptide transporter activity"/>
    <property type="evidence" value="ECO:0007669"/>
    <property type="project" value="TreeGrafter"/>
</dbReference>
<evidence type="ECO:0000259" key="14">
    <source>
        <dbReference type="PROSITE" id="PS50893"/>
    </source>
</evidence>
<dbReference type="Pfam" id="PF03412">
    <property type="entry name" value="Peptidase_C39"/>
    <property type="match status" value="1"/>
</dbReference>
<dbReference type="SUPFAM" id="SSF52540">
    <property type="entry name" value="P-loop containing nucleoside triphosphate hydrolases"/>
    <property type="match status" value="1"/>
</dbReference>
<evidence type="ECO:0000256" key="6">
    <source>
        <dbReference type="ARBA" id="ARBA00022741"/>
    </source>
</evidence>
<dbReference type="NCBIfam" id="TIGR01193">
    <property type="entry name" value="bacteriocin_ABC"/>
    <property type="match status" value="1"/>
</dbReference>
<dbReference type="RefSeq" id="WP_044766668.1">
    <property type="nucleotide sequence ID" value="NZ_CEIH01000030.1"/>
</dbReference>
<evidence type="ECO:0000256" key="4">
    <source>
        <dbReference type="ARBA" id="ARBA00022670"/>
    </source>
</evidence>
<evidence type="ECO:0000256" key="8">
    <source>
        <dbReference type="ARBA" id="ARBA00022807"/>
    </source>
</evidence>
<keyword evidence="7 17" id="KW-0378">Hydrolase</keyword>
<accession>A0A0Z8PE82</accession>
<dbReference type="InterPro" id="IPR027417">
    <property type="entry name" value="P-loop_NTPase"/>
</dbReference>
<feature type="transmembrane region" description="Helical" evidence="13">
    <location>
        <begin position="200"/>
        <end position="217"/>
    </location>
</feature>
<dbReference type="PROSITE" id="PS50990">
    <property type="entry name" value="PEPTIDASE_C39"/>
    <property type="match status" value="1"/>
</dbReference>
<evidence type="ECO:0000256" key="13">
    <source>
        <dbReference type="SAM" id="Phobius"/>
    </source>
</evidence>
<dbReference type="Proteomes" id="UP000069526">
    <property type="component" value="Unassembled WGS sequence"/>
</dbReference>
<keyword evidence="8" id="KW-0788">Thiol protease</keyword>
<dbReference type="FunFam" id="1.20.1560.10:FF:000138">
    <property type="entry name" value="Competence factor transporting ATP-binding protein/permease ComA"/>
    <property type="match status" value="1"/>
</dbReference>
<dbReference type="Pfam" id="PF00005">
    <property type="entry name" value="ABC_tran"/>
    <property type="match status" value="1"/>
</dbReference>
<dbReference type="GO" id="GO:0016887">
    <property type="term" value="F:ATP hydrolysis activity"/>
    <property type="evidence" value="ECO:0007669"/>
    <property type="project" value="InterPro"/>
</dbReference>
<dbReference type="InterPro" id="IPR005897">
    <property type="entry name" value="Pept_C39_ABC_bacteriocin"/>
</dbReference>
<feature type="transmembrane region" description="Helical" evidence="13">
    <location>
        <begin position="166"/>
        <end position="188"/>
    </location>
</feature>
<feature type="transmembrane region" description="Helical" evidence="13">
    <location>
        <begin position="277"/>
        <end position="300"/>
    </location>
</feature>
<dbReference type="InterPro" id="IPR005074">
    <property type="entry name" value="Peptidase_C39"/>
</dbReference>
<comment type="subcellular location">
    <subcellularLocation>
        <location evidence="1">Cell membrane</location>
        <topology evidence="1">Multi-pass membrane protein</topology>
    </subcellularLocation>
</comment>
<keyword evidence="10" id="KW-1278">Translocase</keyword>
<evidence type="ECO:0000256" key="3">
    <source>
        <dbReference type="ARBA" id="ARBA00022475"/>
    </source>
</evidence>
<dbReference type="AlphaFoldDB" id="A0A0Z8PE82"/>
<keyword evidence="4" id="KW-0645">Protease</keyword>
<dbReference type="EC" id="3.4.22.-" evidence="17"/>
<evidence type="ECO:0000256" key="2">
    <source>
        <dbReference type="ARBA" id="ARBA00022448"/>
    </source>
</evidence>
<feature type="domain" description="Peptidase C39" evidence="16">
    <location>
        <begin position="11"/>
        <end position="137"/>
    </location>
</feature>
<evidence type="ECO:0000256" key="11">
    <source>
        <dbReference type="ARBA" id="ARBA00022989"/>
    </source>
</evidence>
<dbReference type="CDD" id="cd18570">
    <property type="entry name" value="ABC_6TM_PCAT1_LagD_like"/>
    <property type="match status" value="1"/>
</dbReference>
<dbReference type="STRING" id="1321372.GCA_000478745_00947"/>
<dbReference type="PANTHER" id="PTHR43394:SF1">
    <property type="entry name" value="ATP-BINDING CASSETTE SUB-FAMILY B MEMBER 10, MITOCHONDRIAL"/>
    <property type="match status" value="1"/>
</dbReference>
<dbReference type="PROSITE" id="PS50893">
    <property type="entry name" value="ABC_TRANSPORTER_2"/>
    <property type="match status" value="1"/>
</dbReference>
<evidence type="ECO:0000256" key="10">
    <source>
        <dbReference type="ARBA" id="ARBA00022967"/>
    </source>
</evidence>
<dbReference type="SUPFAM" id="SSF90123">
    <property type="entry name" value="ABC transporter transmembrane region"/>
    <property type="match status" value="1"/>
</dbReference>
<keyword evidence="5 13" id="KW-0812">Transmembrane</keyword>
<dbReference type="InterPro" id="IPR003439">
    <property type="entry name" value="ABC_transporter-like_ATP-bd"/>
</dbReference>
<evidence type="ECO:0000313" key="18">
    <source>
        <dbReference type="Proteomes" id="UP000069526"/>
    </source>
</evidence>
<dbReference type="SMART" id="SM00382">
    <property type="entry name" value="AAA"/>
    <property type="match status" value="1"/>
</dbReference>
<name>A0A0Z8PE82_STRSU</name>
<proteinExistence type="predicted"/>
<organism evidence="17 18">
    <name type="scientific">Streptococcus suis</name>
    <dbReference type="NCBI Taxonomy" id="1307"/>
    <lineage>
        <taxon>Bacteria</taxon>
        <taxon>Bacillati</taxon>
        <taxon>Bacillota</taxon>
        <taxon>Bacilli</taxon>
        <taxon>Lactobacillales</taxon>
        <taxon>Streptococcaceae</taxon>
        <taxon>Streptococcus</taxon>
    </lineage>
</organism>
<feature type="domain" description="ABC transmembrane type-1" evidence="15">
    <location>
        <begin position="170"/>
        <end position="449"/>
    </location>
</feature>
<dbReference type="PANTHER" id="PTHR43394">
    <property type="entry name" value="ATP-DEPENDENT PERMEASE MDL1, MITOCHONDRIAL"/>
    <property type="match status" value="1"/>
</dbReference>
<protein>
    <submittedName>
        <fullName evidence="17">ABC transporter CbaT</fullName>
        <ecNumber evidence="17">3.4.22.-</ecNumber>
    </submittedName>
</protein>
<dbReference type="Pfam" id="PF00664">
    <property type="entry name" value="ABC_membrane"/>
    <property type="match status" value="1"/>
</dbReference>
<keyword evidence="12 13" id="KW-0472">Membrane</keyword>
<keyword evidence="11 13" id="KW-1133">Transmembrane helix</keyword>
<keyword evidence="2" id="KW-0813">Transport</keyword>
<dbReference type="InterPro" id="IPR003593">
    <property type="entry name" value="AAA+_ATPase"/>
</dbReference>
<evidence type="ECO:0000256" key="9">
    <source>
        <dbReference type="ARBA" id="ARBA00022840"/>
    </source>
</evidence>
<dbReference type="PROSITE" id="PS50929">
    <property type="entry name" value="ABC_TM1F"/>
    <property type="match status" value="1"/>
</dbReference>
<dbReference type="FunFam" id="3.40.50.300:FF:000299">
    <property type="entry name" value="ABC transporter ATP-binding protein/permease"/>
    <property type="match status" value="1"/>
</dbReference>
<dbReference type="EMBL" id="FIJK01000042">
    <property type="protein sequence ID" value="CYW44105.1"/>
    <property type="molecule type" value="Genomic_DNA"/>
</dbReference>
<evidence type="ECO:0000259" key="15">
    <source>
        <dbReference type="PROSITE" id="PS50929"/>
    </source>
</evidence>
<dbReference type="InterPro" id="IPR036640">
    <property type="entry name" value="ABC1_TM_sf"/>
</dbReference>
<keyword evidence="6" id="KW-0547">Nucleotide-binding</keyword>
<dbReference type="Gene3D" id="3.90.70.10">
    <property type="entry name" value="Cysteine proteinases"/>
    <property type="match status" value="1"/>
</dbReference>
<dbReference type="PROSITE" id="PS00211">
    <property type="entry name" value="ABC_TRANSPORTER_1"/>
    <property type="match status" value="1"/>
</dbReference>
<keyword evidence="3" id="KW-1003">Cell membrane</keyword>
<dbReference type="GO" id="GO:0008234">
    <property type="term" value="F:cysteine-type peptidase activity"/>
    <property type="evidence" value="ECO:0007669"/>
    <property type="project" value="UniProtKB-KW"/>
</dbReference>
<sequence>MRFKKKHYRPQVDTRDCGVAALAMVFGYYGSYYSLATLRELAKTTQEGTTAFGLVKVAEGEGFETKAIRADMTLFDEDIIYPFIAHVVKNGNLMHYYVVTGCDKKSIHIADPDSTVKMIKMPRERFEEEWTGVSLFIAPTPSYKVHKEKKDSLLSFVPILARQKGLIVNIVVATLLVTLINIIGSYYLQSIIDTYIPEQVKNTLSIVSVGLVIVYILQQLISYAQEYLLLVLGQRLSIDVILSYIKHVFHLPMSFFATRRTGEIVSRFTDANSIIDALASTILSVFLDISIIIIVSIVLFSQNINLFFISLLALPIYTVIILSFMKPFEKMNQETMESNAVLSSSIIEDINGIETIKSLTSERQRYQKIDKEFVDYLKKSFAYGRAESIQKTLKKLAQLLLNVAVLWMGANLVMDNKMTLGQLITYNSLLVYFTNPLENIINLQTKLQTAKVANNRLNEVYLVKSEFEEQKTVHDLSHFKGNLTFNSVSYKYGYGRDVLSDINLTLKAGSKVSFVGISGSGKTTLAKMLVNFFSPSKGEILLDDVNLEDINKESLRRYINYLPQQPYVFNGTILDNLLLGAKEGTTQEDIFRAVQIAEIKSDIESMPLNYQTELTSDGVGISGGQRQRIALARALLTDSPVLILDEATSSLDVLTEKKIIDNLMELDKTLIFIAHRLTISERTEHIVVLDKGKIIEEGTHQDLLQKQGFYAHLVNS</sequence>
<dbReference type="GO" id="GO:0005886">
    <property type="term" value="C:plasma membrane"/>
    <property type="evidence" value="ECO:0007669"/>
    <property type="project" value="UniProtKB-SubCell"/>
</dbReference>
<dbReference type="InterPro" id="IPR017871">
    <property type="entry name" value="ABC_transporter-like_CS"/>
</dbReference>
<reference evidence="17 18" key="1">
    <citation type="submission" date="2016-02" db="EMBL/GenBank/DDBJ databases">
        <authorList>
            <consortium name="Pathogen Informatics"/>
        </authorList>
    </citation>
    <scope>NUCLEOTIDE SEQUENCE [LARGE SCALE GENOMIC DNA]</scope>
    <source>
        <strain evidence="17 18">SS1013</strain>
    </source>
</reference>
<dbReference type="GO" id="GO:0006508">
    <property type="term" value="P:proteolysis"/>
    <property type="evidence" value="ECO:0007669"/>
    <property type="project" value="UniProtKB-KW"/>
</dbReference>
<feature type="domain" description="ABC transporter" evidence="14">
    <location>
        <begin position="483"/>
        <end position="716"/>
    </location>
</feature>
<dbReference type="InterPro" id="IPR039421">
    <property type="entry name" value="Type_1_exporter"/>
</dbReference>
<evidence type="ECO:0000256" key="7">
    <source>
        <dbReference type="ARBA" id="ARBA00022801"/>
    </source>
</evidence>
<dbReference type="Gene3D" id="1.20.1560.10">
    <property type="entry name" value="ABC transporter type 1, transmembrane domain"/>
    <property type="match status" value="1"/>
</dbReference>
<dbReference type="InterPro" id="IPR011527">
    <property type="entry name" value="ABC1_TM_dom"/>
</dbReference>
<keyword evidence="9" id="KW-0067">ATP-binding</keyword>
<dbReference type="GO" id="GO:0005524">
    <property type="term" value="F:ATP binding"/>
    <property type="evidence" value="ECO:0007669"/>
    <property type="project" value="UniProtKB-KW"/>
</dbReference>
<gene>
    <name evidence="17" type="primary">cbaT</name>
    <name evidence="17" type="ORF">ERS132539_01618</name>
</gene>
<feature type="transmembrane region" description="Helical" evidence="13">
    <location>
        <begin position="306"/>
        <end position="325"/>
    </location>
</feature>
<dbReference type="GO" id="GO:0043214">
    <property type="term" value="F:ABC-type bacteriocin transporter activity"/>
    <property type="evidence" value="ECO:0007669"/>
    <property type="project" value="InterPro"/>
</dbReference>
<evidence type="ECO:0000256" key="5">
    <source>
        <dbReference type="ARBA" id="ARBA00022692"/>
    </source>
</evidence>
<dbReference type="CDD" id="cd02418">
    <property type="entry name" value="Peptidase_C39B"/>
    <property type="match status" value="1"/>
</dbReference>
<evidence type="ECO:0000256" key="1">
    <source>
        <dbReference type="ARBA" id="ARBA00004651"/>
    </source>
</evidence>
<evidence type="ECO:0000256" key="12">
    <source>
        <dbReference type="ARBA" id="ARBA00023136"/>
    </source>
</evidence>
<evidence type="ECO:0000259" key="16">
    <source>
        <dbReference type="PROSITE" id="PS50990"/>
    </source>
</evidence>